<dbReference type="CDD" id="cd03194">
    <property type="entry name" value="GST_C_3"/>
    <property type="match status" value="1"/>
</dbReference>
<name>A0ABV2CNC5_9RHOO</name>
<dbReference type="Pfam" id="PF13409">
    <property type="entry name" value="GST_N_2"/>
    <property type="match status" value="1"/>
</dbReference>
<reference evidence="2 3" key="1">
    <citation type="submission" date="2024-07" db="EMBL/GenBank/DDBJ databases">
        <title>Uliginosibacterium paludis KCTC:42655.</title>
        <authorList>
            <person name="Kim M.K."/>
        </authorList>
    </citation>
    <scope>NUCLEOTIDE SEQUENCE [LARGE SCALE GENOMIC DNA]</scope>
    <source>
        <strain evidence="2 3">KCTC 42655</strain>
    </source>
</reference>
<dbReference type="Proteomes" id="UP001548590">
    <property type="component" value="Unassembled WGS sequence"/>
</dbReference>
<evidence type="ECO:0000313" key="3">
    <source>
        <dbReference type="Proteomes" id="UP001548590"/>
    </source>
</evidence>
<dbReference type="Pfam" id="PF13410">
    <property type="entry name" value="GST_C_2"/>
    <property type="match status" value="1"/>
</dbReference>
<dbReference type="InterPro" id="IPR036282">
    <property type="entry name" value="Glutathione-S-Trfase_C_sf"/>
</dbReference>
<accession>A0ABV2CNC5</accession>
<sequence>MKLIIANRTYSSWSLRAWLAVKASGHPFEEQLVLLRQADTRASILRWSPSGKLPCLIDNELAIWDSLAIAEYLAEETPPLWPLDGASRAVARSISAEMHSGFQALRSQMPMNLRRNAPLKTLSPELVADIQRIETLWTECRQRFGDRDPYLFGAWSIADMMYAPVCLRFESYQVELGPVARDYLQHVLAHPHILEWRAAAEQETAVIPDYDV</sequence>
<dbReference type="SUPFAM" id="SSF52833">
    <property type="entry name" value="Thioredoxin-like"/>
    <property type="match status" value="1"/>
</dbReference>
<evidence type="ECO:0000313" key="2">
    <source>
        <dbReference type="EMBL" id="MET1489390.1"/>
    </source>
</evidence>
<dbReference type="InterPro" id="IPR036249">
    <property type="entry name" value="Thioredoxin-like_sf"/>
</dbReference>
<gene>
    <name evidence="2" type="ORF">ABVT11_06095</name>
</gene>
<dbReference type="Gene3D" id="3.40.30.10">
    <property type="entry name" value="Glutaredoxin"/>
    <property type="match status" value="1"/>
</dbReference>
<dbReference type="RefSeq" id="WP_345925573.1">
    <property type="nucleotide sequence ID" value="NZ_JBDIVF010000002.1"/>
</dbReference>
<dbReference type="SUPFAM" id="SSF47616">
    <property type="entry name" value="GST C-terminal domain-like"/>
    <property type="match status" value="1"/>
</dbReference>
<proteinExistence type="predicted"/>
<protein>
    <submittedName>
        <fullName evidence="2">Glutathione S-transferase family protein</fullName>
    </submittedName>
</protein>
<dbReference type="PANTHER" id="PTHR42673:SF4">
    <property type="entry name" value="MALEYLACETOACETATE ISOMERASE"/>
    <property type="match status" value="1"/>
</dbReference>
<dbReference type="PROSITE" id="PS50404">
    <property type="entry name" value="GST_NTER"/>
    <property type="match status" value="1"/>
</dbReference>
<dbReference type="EMBL" id="JBEWLZ010000003">
    <property type="protein sequence ID" value="MET1489390.1"/>
    <property type="molecule type" value="Genomic_DNA"/>
</dbReference>
<keyword evidence="3" id="KW-1185">Reference proteome</keyword>
<dbReference type="PANTHER" id="PTHR42673">
    <property type="entry name" value="MALEYLACETOACETATE ISOMERASE"/>
    <property type="match status" value="1"/>
</dbReference>
<dbReference type="Gene3D" id="1.20.1050.10">
    <property type="match status" value="1"/>
</dbReference>
<organism evidence="2 3">
    <name type="scientific">Uliginosibacterium paludis</name>
    <dbReference type="NCBI Taxonomy" id="1615952"/>
    <lineage>
        <taxon>Bacteria</taxon>
        <taxon>Pseudomonadati</taxon>
        <taxon>Pseudomonadota</taxon>
        <taxon>Betaproteobacteria</taxon>
        <taxon>Rhodocyclales</taxon>
        <taxon>Zoogloeaceae</taxon>
        <taxon>Uliginosibacterium</taxon>
    </lineage>
</organism>
<dbReference type="CDD" id="cd03043">
    <property type="entry name" value="GST_N_1"/>
    <property type="match status" value="1"/>
</dbReference>
<dbReference type="SFLD" id="SFLDS00019">
    <property type="entry name" value="Glutathione_Transferase_(cytos"/>
    <property type="match status" value="1"/>
</dbReference>
<evidence type="ECO:0000259" key="1">
    <source>
        <dbReference type="PROSITE" id="PS50404"/>
    </source>
</evidence>
<dbReference type="InterPro" id="IPR004045">
    <property type="entry name" value="Glutathione_S-Trfase_N"/>
</dbReference>
<dbReference type="InterPro" id="IPR040079">
    <property type="entry name" value="Glutathione_S-Trfase"/>
</dbReference>
<feature type="domain" description="GST N-terminal" evidence="1">
    <location>
        <begin position="1"/>
        <end position="81"/>
    </location>
</feature>
<comment type="caution">
    <text evidence="2">The sequence shown here is derived from an EMBL/GenBank/DDBJ whole genome shotgun (WGS) entry which is preliminary data.</text>
</comment>